<dbReference type="AlphaFoldDB" id="A0A9N9C5C7"/>
<evidence type="ECO:0000256" key="2">
    <source>
        <dbReference type="ARBA" id="ARBA00022692"/>
    </source>
</evidence>
<evidence type="ECO:0000256" key="3">
    <source>
        <dbReference type="ARBA" id="ARBA00022989"/>
    </source>
</evidence>
<feature type="transmembrane region" description="Helical" evidence="5">
    <location>
        <begin position="150"/>
        <end position="172"/>
    </location>
</feature>
<reference evidence="7" key="1">
    <citation type="submission" date="2021-06" db="EMBL/GenBank/DDBJ databases">
        <authorList>
            <person name="Kallberg Y."/>
            <person name="Tangrot J."/>
            <person name="Rosling A."/>
        </authorList>
    </citation>
    <scope>NUCLEOTIDE SEQUENCE</scope>
    <source>
        <strain evidence="7">MT106</strain>
    </source>
</reference>
<dbReference type="PROSITE" id="PS50850">
    <property type="entry name" value="MFS"/>
    <property type="match status" value="1"/>
</dbReference>
<dbReference type="PANTHER" id="PTHR23502:SF5">
    <property type="entry name" value="QUINIDINE RESISTANCE PROTEIN 3"/>
    <property type="match status" value="1"/>
</dbReference>
<keyword evidence="8" id="KW-1185">Reference proteome</keyword>
<feature type="transmembrane region" description="Helical" evidence="5">
    <location>
        <begin position="529"/>
        <end position="549"/>
    </location>
</feature>
<accession>A0A9N9C5C7</accession>
<comment type="subcellular location">
    <subcellularLocation>
        <location evidence="1">Membrane</location>
        <topology evidence="1">Multi-pass membrane protein</topology>
    </subcellularLocation>
</comment>
<dbReference type="InterPro" id="IPR036259">
    <property type="entry name" value="MFS_trans_sf"/>
</dbReference>
<dbReference type="Pfam" id="PF07690">
    <property type="entry name" value="MFS_1"/>
    <property type="match status" value="1"/>
</dbReference>
<dbReference type="OrthoDB" id="3936150at2759"/>
<dbReference type="GO" id="GO:0022857">
    <property type="term" value="F:transmembrane transporter activity"/>
    <property type="evidence" value="ECO:0007669"/>
    <property type="project" value="InterPro"/>
</dbReference>
<dbReference type="InterPro" id="IPR011701">
    <property type="entry name" value="MFS"/>
</dbReference>
<keyword evidence="3 5" id="KW-1133">Transmembrane helix</keyword>
<evidence type="ECO:0000256" key="4">
    <source>
        <dbReference type="ARBA" id="ARBA00023136"/>
    </source>
</evidence>
<feature type="transmembrane region" description="Helical" evidence="5">
    <location>
        <begin position="392"/>
        <end position="415"/>
    </location>
</feature>
<proteinExistence type="predicted"/>
<keyword evidence="4 5" id="KW-0472">Membrane</keyword>
<gene>
    <name evidence="7" type="ORF">AGERDE_LOCUS8651</name>
</gene>
<dbReference type="EMBL" id="CAJVPL010001898">
    <property type="protein sequence ID" value="CAG8591926.1"/>
    <property type="molecule type" value="Genomic_DNA"/>
</dbReference>
<organism evidence="7 8">
    <name type="scientific">Ambispora gerdemannii</name>
    <dbReference type="NCBI Taxonomy" id="144530"/>
    <lineage>
        <taxon>Eukaryota</taxon>
        <taxon>Fungi</taxon>
        <taxon>Fungi incertae sedis</taxon>
        <taxon>Mucoromycota</taxon>
        <taxon>Glomeromycotina</taxon>
        <taxon>Glomeromycetes</taxon>
        <taxon>Archaeosporales</taxon>
        <taxon>Ambisporaceae</taxon>
        <taxon>Ambispora</taxon>
    </lineage>
</organism>
<name>A0A9N9C5C7_9GLOM</name>
<feature type="non-terminal residue" evidence="7">
    <location>
        <position position="1"/>
    </location>
</feature>
<feature type="transmembrane region" description="Helical" evidence="5">
    <location>
        <begin position="495"/>
        <end position="517"/>
    </location>
</feature>
<feature type="transmembrane region" description="Helical" evidence="5">
    <location>
        <begin position="436"/>
        <end position="457"/>
    </location>
</feature>
<protein>
    <submittedName>
        <fullName evidence="7">6274_t:CDS:1</fullName>
    </submittedName>
</protein>
<feature type="transmembrane region" description="Helical" evidence="5">
    <location>
        <begin position="463"/>
        <end position="483"/>
    </location>
</feature>
<feature type="domain" description="Major facilitator superfamily (MFS) profile" evidence="6">
    <location>
        <begin position="150"/>
        <end position="553"/>
    </location>
</feature>
<dbReference type="CDD" id="cd17323">
    <property type="entry name" value="MFS_Tpo1_MDR_like"/>
    <property type="match status" value="1"/>
</dbReference>
<feature type="transmembrane region" description="Helical" evidence="5">
    <location>
        <begin position="274"/>
        <end position="294"/>
    </location>
</feature>
<feature type="transmembrane region" description="Helical" evidence="5">
    <location>
        <begin position="216"/>
        <end position="240"/>
    </location>
</feature>
<dbReference type="PANTHER" id="PTHR23502">
    <property type="entry name" value="MAJOR FACILITATOR SUPERFAMILY"/>
    <property type="match status" value="1"/>
</dbReference>
<keyword evidence="2 5" id="KW-0812">Transmembrane</keyword>
<feature type="transmembrane region" description="Helical" evidence="5">
    <location>
        <begin position="306"/>
        <end position="330"/>
    </location>
</feature>
<dbReference type="GO" id="GO:0005886">
    <property type="term" value="C:plasma membrane"/>
    <property type="evidence" value="ECO:0007669"/>
    <property type="project" value="TreeGrafter"/>
</dbReference>
<feature type="transmembrane region" description="Helical" evidence="5">
    <location>
        <begin position="351"/>
        <end position="372"/>
    </location>
</feature>
<dbReference type="Proteomes" id="UP000789831">
    <property type="component" value="Unassembled WGS sequence"/>
</dbReference>
<comment type="caution">
    <text evidence="7">The sequence shown here is derived from an EMBL/GenBank/DDBJ whole genome shotgun (WGS) entry which is preliminary data.</text>
</comment>
<evidence type="ECO:0000259" key="6">
    <source>
        <dbReference type="PROSITE" id="PS50850"/>
    </source>
</evidence>
<dbReference type="InterPro" id="IPR020846">
    <property type="entry name" value="MFS_dom"/>
</dbReference>
<sequence>MDINIKTSITDLSNSKNCKNLENDKPEAYNKNEKNLHFESASIEITTNYNVQIPSSSLPQFPKTAHCNDNAKNYNKSILIQESCKCSPKITVDINRESKIINSCNANKNEDMIIVCHDDKIVSKIDLKDDETISLDENPMNWPRGKKRRILFLIAFAGMIAPLTSTILYPALNLIRKDLNTRQILANALVGVFILVLGIAPLGWASFSDTWGTRRIAYLSSFLIFIAASFICAFSSNIWLLLIMRAIQSCGASAVQSIGAGTIGDIYPPTERGASFGLFCIGPLLGTVIGPVIGGYLGEAFGWRSIFWFLSILGVIIIVMVYFFLPETFYQQIPTDQQKKKRFNPFSPLSLLRYTHLQIVVFYISILFANVYAQHILVSTTFPSQYNLSTSATGWIIFPNCVGYLIGSVVGGRYSDYVLLKEKERNEGKYEPEFRLRSVWFGAIIFSASTIVFGWLVEFKSSLIWPLLAMFFVGLGTMLIFSSACSYMIDAFPSLGASAIATNNCMRYSAAAVMTVLTEPLHQVLSIGWIFTILGALSVVGGLLLVLVYTRGSKWRERALVKQSNV</sequence>
<evidence type="ECO:0000313" key="8">
    <source>
        <dbReference type="Proteomes" id="UP000789831"/>
    </source>
</evidence>
<evidence type="ECO:0000256" key="1">
    <source>
        <dbReference type="ARBA" id="ARBA00004141"/>
    </source>
</evidence>
<evidence type="ECO:0000313" key="7">
    <source>
        <dbReference type="EMBL" id="CAG8591926.1"/>
    </source>
</evidence>
<feature type="transmembrane region" description="Helical" evidence="5">
    <location>
        <begin position="184"/>
        <end position="204"/>
    </location>
</feature>
<dbReference type="SUPFAM" id="SSF103473">
    <property type="entry name" value="MFS general substrate transporter"/>
    <property type="match status" value="1"/>
</dbReference>
<dbReference type="Gene3D" id="1.20.1720.10">
    <property type="entry name" value="Multidrug resistance protein D"/>
    <property type="match status" value="1"/>
</dbReference>
<evidence type="ECO:0000256" key="5">
    <source>
        <dbReference type="SAM" id="Phobius"/>
    </source>
</evidence>